<reference evidence="2 3" key="1">
    <citation type="submission" date="2015-09" db="EMBL/GenBank/DDBJ databases">
        <title>Draft genome sequence of Aliiroseovarius crassostreae CV919-312TSm, the causative agent of Roseovarius Oyster Disease (formerly Juvenile Oyster Disease).</title>
        <authorList>
            <person name="Kessner L."/>
            <person name="Spinard E."/>
            <person name="Nelson D."/>
        </authorList>
    </citation>
    <scope>NUCLEOTIDE SEQUENCE [LARGE SCALE GENOMIC DNA]</scope>
    <source>
        <strain evidence="2 3">CV919-312</strain>
    </source>
</reference>
<dbReference type="AlphaFoldDB" id="A0A0N8IBB6"/>
<proteinExistence type="predicted"/>
<comment type="caution">
    <text evidence="2">The sequence shown here is derived from an EMBL/GenBank/DDBJ whole genome shotgun (WGS) entry which is preliminary data.</text>
</comment>
<organism evidence="2 3">
    <name type="scientific">Aliiroseovarius crassostreae</name>
    <dbReference type="NCBI Taxonomy" id="154981"/>
    <lineage>
        <taxon>Bacteria</taxon>
        <taxon>Pseudomonadati</taxon>
        <taxon>Pseudomonadota</taxon>
        <taxon>Alphaproteobacteria</taxon>
        <taxon>Rhodobacterales</taxon>
        <taxon>Paracoccaceae</taxon>
        <taxon>Aliiroseovarius</taxon>
    </lineage>
</organism>
<feature type="domain" description="Plasmid replication protein C C-terminal" evidence="1">
    <location>
        <begin position="15"/>
        <end position="115"/>
    </location>
</feature>
<dbReference type="Pfam" id="PF11800">
    <property type="entry name" value="RP-C_C"/>
    <property type="match status" value="1"/>
</dbReference>
<dbReference type="Proteomes" id="UP000050471">
    <property type="component" value="Unassembled WGS sequence"/>
</dbReference>
<evidence type="ECO:0000313" key="3">
    <source>
        <dbReference type="Proteomes" id="UP000050471"/>
    </source>
</evidence>
<dbReference type="RefSeq" id="WP_055191390.1">
    <property type="nucleotide sequence ID" value="NZ_FPBS01000054.1"/>
</dbReference>
<dbReference type="OrthoDB" id="7488837at2"/>
<evidence type="ECO:0000259" key="1">
    <source>
        <dbReference type="Pfam" id="PF11800"/>
    </source>
</evidence>
<dbReference type="STRING" id="154981.AKJ29_00225"/>
<keyword evidence="3" id="KW-1185">Reference proteome</keyword>
<name>A0A0N8IBB6_9RHOB</name>
<dbReference type="EMBL" id="LKBA01000016">
    <property type="protein sequence ID" value="KPN62651.1"/>
    <property type="molecule type" value="Genomic_DNA"/>
</dbReference>
<gene>
    <name evidence="2" type="ORF">AKJ29_00225</name>
</gene>
<protein>
    <recommendedName>
        <fullName evidence="1">Plasmid replication protein C C-terminal domain-containing protein</fullName>
    </recommendedName>
</protein>
<evidence type="ECO:0000313" key="2">
    <source>
        <dbReference type="EMBL" id="KPN62651.1"/>
    </source>
</evidence>
<sequence>MFATEPDRQVETKLPLGLVLKATPDLRDYAPDGIRDWHQLVVTAAFVRGMLGISEHAWHEACRIMGDVNAAISVACMLQRADHIAKPGGYLRSLSARAAEGQFTPGPMVMALLRAENDRAA</sequence>
<dbReference type="InterPro" id="IPR021760">
    <property type="entry name" value="RepC_C"/>
</dbReference>
<accession>A0A0N8IBB6</accession>